<organism evidence="1 2">
    <name type="scientific">Rhizobium hidalgonense</name>
    <dbReference type="NCBI Taxonomy" id="1538159"/>
    <lineage>
        <taxon>Bacteria</taxon>
        <taxon>Pseudomonadati</taxon>
        <taxon>Pseudomonadota</taxon>
        <taxon>Alphaproteobacteria</taxon>
        <taxon>Hyphomicrobiales</taxon>
        <taxon>Rhizobiaceae</taxon>
        <taxon>Rhizobium/Agrobacterium group</taxon>
        <taxon>Rhizobium</taxon>
    </lineage>
</organism>
<proteinExistence type="predicted"/>
<dbReference type="Proteomes" id="UP000219914">
    <property type="component" value="Unassembled WGS sequence"/>
</dbReference>
<protein>
    <submittedName>
        <fullName evidence="1">Uncharacterized protein</fullName>
    </submittedName>
</protein>
<dbReference type="EMBL" id="NWSY01000021">
    <property type="protein sequence ID" value="PDT20907.1"/>
    <property type="molecule type" value="Genomic_DNA"/>
</dbReference>
<evidence type="ECO:0000313" key="1">
    <source>
        <dbReference type="EMBL" id="PDT20907.1"/>
    </source>
</evidence>
<sequence length="104" mass="11951">MLRSANDWKLTQSILLAVAYEYRRTSLPGLDPSLRRKPHISQMRSRFLRDELTGQYLSDAPGISTADHSDPALTRANDVSLQHFVLKFRSFRAVQVRAQGYDWS</sequence>
<evidence type="ECO:0000313" key="2">
    <source>
        <dbReference type="Proteomes" id="UP000219914"/>
    </source>
</evidence>
<comment type="caution">
    <text evidence="1">The sequence shown here is derived from an EMBL/GenBank/DDBJ whole genome shotgun (WGS) entry which is preliminary data.</text>
</comment>
<accession>A0ABX4JQ79</accession>
<name>A0ABX4JQ79_9HYPH</name>
<gene>
    <name evidence="1" type="ORF">CO674_24730</name>
</gene>
<reference evidence="1 2" key="1">
    <citation type="submission" date="2017-09" db="EMBL/GenBank/DDBJ databases">
        <title>Comparative genomics of rhizobia isolated from Phaseolus vulgaris in China.</title>
        <authorList>
            <person name="Tong W."/>
        </authorList>
    </citation>
    <scope>NUCLEOTIDE SEQUENCE [LARGE SCALE GENOMIC DNA]</scope>
    <source>
        <strain evidence="1 2">FH14</strain>
    </source>
</reference>
<keyword evidence="2" id="KW-1185">Reference proteome</keyword>